<reference evidence="2 3" key="1">
    <citation type="submission" date="2024-01" db="EMBL/GenBank/DDBJ databases">
        <authorList>
            <person name="Allen C."/>
            <person name="Tagirdzhanova G."/>
        </authorList>
    </citation>
    <scope>NUCLEOTIDE SEQUENCE [LARGE SCALE GENOMIC DNA]</scope>
    <source>
        <strain evidence="2 3">CBS 119000</strain>
    </source>
</reference>
<name>A0ABP0E0B1_9PEZI</name>
<keyword evidence="3" id="KW-1185">Reference proteome</keyword>
<accession>A0ABP0E0B1</accession>
<feature type="region of interest" description="Disordered" evidence="1">
    <location>
        <begin position="72"/>
        <end position="94"/>
    </location>
</feature>
<dbReference type="EMBL" id="CAWUON010000092">
    <property type="protein sequence ID" value="CAK7272605.1"/>
    <property type="molecule type" value="Genomic_DNA"/>
</dbReference>
<protein>
    <submittedName>
        <fullName evidence="2">Uncharacterized protein</fullName>
    </submittedName>
</protein>
<organism evidence="2 3">
    <name type="scientific">Sporothrix epigloea</name>
    <dbReference type="NCBI Taxonomy" id="1892477"/>
    <lineage>
        <taxon>Eukaryota</taxon>
        <taxon>Fungi</taxon>
        <taxon>Dikarya</taxon>
        <taxon>Ascomycota</taxon>
        <taxon>Pezizomycotina</taxon>
        <taxon>Sordariomycetes</taxon>
        <taxon>Sordariomycetidae</taxon>
        <taxon>Ophiostomatales</taxon>
        <taxon>Ophiostomataceae</taxon>
        <taxon>Sporothrix</taxon>
    </lineage>
</organism>
<dbReference type="Proteomes" id="UP001642502">
    <property type="component" value="Unassembled WGS sequence"/>
</dbReference>
<sequence length="123" mass="13088">MTPSTPPADALASKLAAYCAKIMPIGMLLTTAGYDSQALILVGPGSDDQAGSSSFLAAKRVLLRGGYRSRASRGTLGHSEAHVSGAEQRWTPSFRGDFAQRETLRLRLRQKMVAVGTKVEPVV</sequence>
<evidence type="ECO:0000313" key="2">
    <source>
        <dbReference type="EMBL" id="CAK7272605.1"/>
    </source>
</evidence>
<evidence type="ECO:0000313" key="3">
    <source>
        <dbReference type="Proteomes" id="UP001642502"/>
    </source>
</evidence>
<proteinExistence type="predicted"/>
<evidence type="ECO:0000256" key="1">
    <source>
        <dbReference type="SAM" id="MobiDB-lite"/>
    </source>
</evidence>
<comment type="caution">
    <text evidence="2">The sequence shown here is derived from an EMBL/GenBank/DDBJ whole genome shotgun (WGS) entry which is preliminary data.</text>
</comment>
<gene>
    <name evidence="2" type="ORF">SEPCBS119000_005214</name>
</gene>